<dbReference type="InterPro" id="IPR012296">
    <property type="entry name" value="Nuclease_put_TT1808"/>
</dbReference>
<dbReference type="EMBL" id="AP022871">
    <property type="protein sequence ID" value="BCB86035.1"/>
    <property type="molecule type" value="Genomic_DNA"/>
</dbReference>
<evidence type="ECO:0000313" key="2">
    <source>
        <dbReference type="EMBL" id="BCB86035.1"/>
    </source>
</evidence>
<name>A0A6F8YIS8_9ACTN</name>
<dbReference type="SUPFAM" id="SSF52980">
    <property type="entry name" value="Restriction endonuclease-like"/>
    <property type="match status" value="1"/>
</dbReference>
<dbReference type="PANTHER" id="PTHR35400:SF3">
    <property type="entry name" value="SLL1072 PROTEIN"/>
    <property type="match status" value="1"/>
</dbReference>
<accession>A0A6F8YIS8</accession>
<dbReference type="Proteomes" id="UP000503011">
    <property type="component" value="Chromosome"/>
</dbReference>
<reference evidence="2 3" key="1">
    <citation type="submission" date="2020-03" db="EMBL/GenBank/DDBJ databases">
        <title>Whole genome shotgun sequence of Phytohabitans suffuscus NBRC 105367.</title>
        <authorList>
            <person name="Komaki H."/>
            <person name="Tamura T."/>
        </authorList>
    </citation>
    <scope>NUCLEOTIDE SEQUENCE [LARGE SCALE GENOMIC DNA]</scope>
    <source>
        <strain evidence="2 3">NBRC 105367</strain>
    </source>
</reference>
<dbReference type="InterPro" id="IPR011335">
    <property type="entry name" value="Restrct_endonuc-II-like"/>
</dbReference>
<feature type="domain" description="Putative restriction endonuclease" evidence="1">
    <location>
        <begin position="18"/>
        <end position="181"/>
    </location>
</feature>
<dbReference type="CDD" id="cd06260">
    <property type="entry name" value="DUF820-like"/>
    <property type="match status" value="1"/>
</dbReference>
<dbReference type="InterPro" id="IPR008538">
    <property type="entry name" value="Uma2"/>
</dbReference>
<sequence>MTDPLVHDHDSGSPWTIDDLKDFPDDAGHRYEIFDGSLLVTPHADVFHGGVANLLNRLLTRQAPDDRIVGQSVGVSRKRTSYFVPDLFVVPKAAFDKGGDALDPADILLVCEVLSPSNARQDLVLKRDEYAIAGIPLYWILDPNKRTLTVLELAADGRYREAAVVEPGRVWRTDKPFPLAFDLGEIF</sequence>
<keyword evidence="3" id="KW-1185">Reference proteome</keyword>
<dbReference type="KEGG" id="psuu:Psuf_033480"/>
<dbReference type="PANTHER" id="PTHR35400">
    <property type="entry name" value="SLR1083 PROTEIN"/>
    <property type="match status" value="1"/>
</dbReference>
<proteinExistence type="predicted"/>
<gene>
    <name evidence="2" type="ORF">Psuf_033480</name>
</gene>
<evidence type="ECO:0000259" key="1">
    <source>
        <dbReference type="Pfam" id="PF05685"/>
    </source>
</evidence>
<dbReference type="Gene3D" id="3.90.1570.10">
    <property type="entry name" value="tt1808, chain A"/>
    <property type="match status" value="1"/>
</dbReference>
<dbReference type="Pfam" id="PF05685">
    <property type="entry name" value="Uma2"/>
    <property type="match status" value="1"/>
</dbReference>
<dbReference type="AlphaFoldDB" id="A0A6F8YIS8"/>
<reference evidence="2 3" key="2">
    <citation type="submission" date="2020-03" db="EMBL/GenBank/DDBJ databases">
        <authorList>
            <person name="Ichikawa N."/>
            <person name="Kimura A."/>
            <person name="Kitahashi Y."/>
            <person name="Uohara A."/>
        </authorList>
    </citation>
    <scope>NUCLEOTIDE SEQUENCE [LARGE SCALE GENOMIC DNA]</scope>
    <source>
        <strain evidence="2 3">NBRC 105367</strain>
    </source>
</reference>
<evidence type="ECO:0000313" key="3">
    <source>
        <dbReference type="Proteomes" id="UP000503011"/>
    </source>
</evidence>
<protein>
    <recommendedName>
        <fullName evidence="1">Putative restriction endonuclease domain-containing protein</fullName>
    </recommendedName>
</protein>
<organism evidence="2 3">
    <name type="scientific">Phytohabitans suffuscus</name>
    <dbReference type="NCBI Taxonomy" id="624315"/>
    <lineage>
        <taxon>Bacteria</taxon>
        <taxon>Bacillati</taxon>
        <taxon>Actinomycetota</taxon>
        <taxon>Actinomycetes</taxon>
        <taxon>Micromonosporales</taxon>
        <taxon>Micromonosporaceae</taxon>
    </lineage>
</organism>